<dbReference type="InterPro" id="IPR007627">
    <property type="entry name" value="RNA_pol_sigma70_r2"/>
</dbReference>
<dbReference type="GO" id="GO:0006352">
    <property type="term" value="P:DNA-templated transcription initiation"/>
    <property type="evidence" value="ECO:0007669"/>
    <property type="project" value="InterPro"/>
</dbReference>
<evidence type="ECO:0000259" key="5">
    <source>
        <dbReference type="Pfam" id="PF04542"/>
    </source>
</evidence>
<dbReference type="RefSeq" id="WP_032076230.1">
    <property type="nucleotide sequence ID" value="NZ_CP020953.1"/>
</dbReference>
<dbReference type="PANTHER" id="PTHR43133:SF60">
    <property type="entry name" value="RNA POLYMERASE SIGMA FACTOR SIGV"/>
    <property type="match status" value="1"/>
</dbReference>
<dbReference type="OrthoDB" id="9784984at2"/>
<evidence type="ECO:0000256" key="4">
    <source>
        <dbReference type="ARBA" id="ARBA00023163"/>
    </source>
</evidence>
<dbReference type="InterPro" id="IPR013325">
    <property type="entry name" value="RNA_pol_sigma_r2"/>
</dbReference>
<protein>
    <submittedName>
        <fullName evidence="7">RNA polymerase subunit sigma-24</fullName>
    </submittedName>
</protein>
<dbReference type="InterPro" id="IPR013249">
    <property type="entry name" value="RNA_pol_sigma70_r4_t2"/>
</dbReference>
<feature type="domain" description="RNA polymerase sigma factor 70 region 4 type 2" evidence="6">
    <location>
        <begin position="124"/>
        <end position="172"/>
    </location>
</feature>
<dbReference type="SUPFAM" id="SSF88659">
    <property type="entry name" value="Sigma3 and sigma4 domains of RNA polymerase sigma factors"/>
    <property type="match status" value="1"/>
</dbReference>
<evidence type="ECO:0000256" key="3">
    <source>
        <dbReference type="ARBA" id="ARBA00023082"/>
    </source>
</evidence>
<dbReference type="KEGG" id="cdrk:B9W14_16890"/>
<dbReference type="InterPro" id="IPR036388">
    <property type="entry name" value="WH-like_DNA-bd_sf"/>
</dbReference>
<dbReference type="AlphaFoldDB" id="A0A2U8DTM6"/>
<keyword evidence="4" id="KW-0804">Transcription</keyword>
<evidence type="ECO:0000256" key="1">
    <source>
        <dbReference type="ARBA" id="ARBA00010641"/>
    </source>
</evidence>
<gene>
    <name evidence="7" type="ORF">B9W14_16890</name>
</gene>
<dbReference type="SUPFAM" id="SSF88946">
    <property type="entry name" value="Sigma2 domain of RNA polymerase sigma factors"/>
    <property type="match status" value="1"/>
</dbReference>
<evidence type="ECO:0000313" key="7">
    <source>
        <dbReference type="EMBL" id="AWI06107.1"/>
    </source>
</evidence>
<dbReference type="GO" id="GO:0003677">
    <property type="term" value="F:DNA binding"/>
    <property type="evidence" value="ECO:0007669"/>
    <property type="project" value="InterPro"/>
</dbReference>
<feature type="domain" description="RNA polymerase sigma-70 region 2" evidence="5">
    <location>
        <begin position="21"/>
        <end position="87"/>
    </location>
</feature>
<dbReference type="InterPro" id="IPR013324">
    <property type="entry name" value="RNA_pol_sigma_r3/r4-like"/>
</dbReference>
<dbReference type="CDD" id="cd06171">
    <property type="entry name" value="Sigma70_r4"/>
    <property type="match status" value="1"/>
</dbReference>
<evidence type="ECO:0000256" key="2">
    <source>
        <dbReference type="ARBA" id="ARBA00023015"/>
    </source>
</evidence>
<dbReference type="Gene3D" id="1.10.1740.10">
    <property type="match status" value="1"/>
</dbReference>
<accession>A0A2U8DTM6</accession>
<organism evidence="7 8">
    <name type="scientific">Clostridium drakei</name>
    <dbReference type="NCBI Taxonomy" id="332101"/>
    <lineage>
        <taxon>Bacteria</taxon>
        <taxon>Bacillati</taxon>
        <taxon>Bacillota</taxon>
        <taxon>Clostridia</taxon>
        <taxon>Eubacteriales</taxon>
        <taxon>Clostridiaceae</taxon>
        <taxon>Clostridium</taxon>
    </lineage>
</organism>
<proteinExistence type="inferred from homology"/>
<dbReference type="Proteomes" id="UP000244910">
    <property type="component" value="Chromosome"/>
</dbReference>
<dbReference type="InterPro" id="IPR014284">
    <property type="entry name" value="RNA_pol_sigma-70_dom"/>
</dbReference>
<dbReference type="GO" id="GO:0016987">
    <property type="term" value="F:sigma factor activity"/>
    <property type="evidence" value="ECO:0007669"/>
    <property type="project" value="UniProtKB-KW"/>
</dbReference>
<keyword evidence="2" id="KW-0805">Transcription regulation</keyword>
<evidence type="ECO:0000259" key="6">
    <source>
        <dbReference type="Pfam" id="PF08281"/>
    </source>
</evidence>
<name>A0A2U8DTM6_9CLOT</name>
<sequence>MDEISLIQRCKEGDMEAFNTLFNQYSNKAIRTVYLIIGRNDIAEDIVQEAFIKCYEEIKSLKNTEAFQSWFYRLLTRIVWRYCSKKKNYLHTESMDDNNRNTIADSLVLSDIAEKYEIKRFVNEAIDKLSVPLKTTVILYYYNELSIKEISKILGCFQGTVKSRLHNARKLLQKELKSKKFEGYYFYNGSDGKEQDKNVKATTI</sequence>
<dbReference type="PANTHER" id="PTHR43133">
    <property type="entry name" value="RNA POLYMERASE ECF-TYPE SIGMA FACTO"/>
    <property type="match status" value="1"/>
</dbReference>
<keyword evidence="3" id="KW-0731">Sigma factor</keyword>
<evidence type="ECO:0000313" key="8">
    <source>
        <dbReference type="Proteomes" id="UP000244910"/>
    </source>
</evidence>
<comment type="similarity">
    <text evidence="1">Belongs to the sigma-70 factor family. ECF subfamily.</text>
</comment>
<dbReference type="InterPro" id="IPR039425">
    <property type="entry name" value="RNA_pol_sigma-70-like"/>
</dbReference>
<dbReference type="EMBL" id="CP020953">
    <property type="protein sequence ID" value="AWI06107.1"/>
    <property type="molecule type" value="Genomic_DNA"/>
</dbReference>
<reference evidence="8" key="1">
    <citation type="submission" date="2017-04" db="EMBL/GenBank/DDBJ databases">
        <authorList>
            <person name="Song Y."/>
            <person name="Cho B.-K."/>
        </authorList>
    </citation>
    <scope>NUCLEOTIDE SEQUENCE [LARGE SCALE GENOMIC DNA]</scope>
    <source>
        <strain evidence="8">SL1</strain>
    </source>
</reference>
<keyword evidence="8" id="KW-1185">Reference proteome</keyword>
<dbReference type="Pfam" id="PF04542">
    <property type="entry name" value="Sigma70_r2"/>
    <property type="match status" value="1"/>
</dbReference>
<dbReference type="Gene3D" id="1.10.10.10">
    <property type="entry name" value="Winged helix-like DNA-binding domain superfamily/Winged helix DNA-binding domain"/>
    <property type="match status" value="1"/>
</dbReference>
<dbReference type="NCBIfam" id="TIGR02937">
    <property type="entry name" value="sigma70-ECF"/>
    <property type="match status" value="1"/>
</dbReference>
<dbReference type="Pfam" id="PF08281">
    <property type="entry name" value="Sigma70_r4_2"/>
    <property type="match status" value="1"/>
</dbReference>